<keyword evidence="9" id="KW-1185">Reference proteome</keyword>
<dbReference type="Proteomes" id="UP001199106">
    <property type="component" value="Unassembled WGS sequence"/>
</dbReference>
<proteinExistence type="inferred from homology"/>
<feature type="domain" description="Exocyst complex component Sec8 middle helical bundle" evidence="7">
    <location>
        <begin position="410"/>
        <end position="662"/>
    </location>
</feature>
<feature type="domain" description="Exocyst complex component Sec8 N-terminal" evidence="6">
    <location>
        <begin position="156"/>
        <end position="296"/>
    </location>
</feature>
<feature type="compositionally biased region" description="Low complexity" evidence="5">
    <location>
        <begin position="1163"/>
        <end position="1172"/>
    </location>
</feature>
<dbReference type="InterPro" id="IPR048630">
    <property type="entry name" value="Sec8_M"/>
</dbReference>
<evidence type="ECO:0000313" key="8">
    <source>
        <dbReference type="EMBL" id="KAG9195915.1"/>
    </source>
</evidence>
<feature type="region of interest" description="Disordered" evidence="5">
    <location>
        <begin position="881"/>
        <end position="911"/>
    </location>
</feature>
<dbReference type="InterPro" id="IPR039682">
    <property type="entry name" value="Sec8/EXOC4"/>
</dbReference>
<evidence type="ECO:0000259" key="7">
    <source>
        <dbReference type="Pfam" id="PF20652"/>
    </source>
</evidence>
<evidence type="ECO:0000256" key="3">
    <source>
        <dbReference type="ARBA" id="ARBA00022927"/>
    </source>
</evidence>
<feature type="compositionally biased region" description="Polar residues" evidence="5">
    <location>
        <begin position="119"/>
        <end position="128"/>
    </location>
</feature>
<evidence type="ECO:0000256" key="4">
    <source>
        <dbReference type="RuleBase" id="RU367079"/>
    </source>
</evidence>
<evidence type="ECO:0000259" key="6">
    <source>
        <dbReference type="Pfam" id="PF04048"/>
    </source>
</evidence>
<feature type="compositionally biased region" description="Gly residues" evidence="5">
    <location>
        <begin position="13"/>
        <end position="32"/>
    </location>
</feature>
<name>A0AAD4IJR1_9PLEO</name>
<evidence type="ECO:0000313" key="9">
    <source>
        <dbReference type="Proteomes" id="UP001199106"/>
    </source>
</evidence>
<dbReference type="GO" id="GO:0090522">
    <property type="term" value="P:vesicle tethering involved in exocytosis"/>
    <property type="evidence" value="ECO:0007669"/>
    <property type="project" value="UniProtKB-UniRule"/>
</dbReference>
<evidence type="ECO:0000256" key="5">
    <source>
        <dbReference type="SAM" id="MobiDB-lite"/>
    </source>
</evidence>
<comment type="function">
    <text evidence="4">Component of the exocyst complex involved in the docking of exocytic vesicles with fusion sites on the plasma membrane.</text>
</comment>
<reference evidence="8" key="1">
    <citation type="submission" date="2021-07" db="EMBL/GenBank/DDBJ databases">
        <title>Genome Resource of American Ginseng Black Spot Pathogen Alternaria panax.</title>
        <authorList>
            <person name="Qiu C."/>
            <person name="Wang W."/>
            <person name="Liu Z."/>
        </authorList>
    </citation>
    <scope>NUCLEOTIDE SEQUENCE</scope>
    <source>
        <strain evidence="8">BNCC115425</strain>
    </source>
</reference>
<dbReference type="GO" id="GO:0006904">
    <property type="term" value="P:vesicle docking involved in exocytosis"/>
    <property type="evidence" value="ECO:0007669"/>
    <property type="project" value="InterPro"/>
</dbReference>
<organism evidence="8 9">
    <name type="scientific">Alternaria panax</name>
    <dbReference type="NCBI Taxonomy" id="48097"/>
    <lineage>
        <taxon>Eukaryota</taxon>
        <taxon>Fungi</taxon>
        <taxon>Dikarya</taxon>
        <taxon>Ascomycota</taxon>
        <taxon>Pezizomycotina</taxon>
        <taxon>Dothideomycetes</taxon>
        <taxon>Pleosporomycetidae</taxon>
        <taxon>Pleosporales</taxon>
        <taxon>Pleosporineae</taxon>
        <taxon>Pleosporaceae</taxon>
        <taxon>Alternaria</taxon>
        <taxon>Alternaria sect. Panax</taxon>
    </lineage>
</organism>
<feature type="region of interest" description="Disordered" evidence="5">
    <location>
        <begin position="1"/>
        <end position="153"/>
    </location>
</feature>
<feature type="compositionally biased region" description="Basic and acidic residues" evidence="5">
    <location>
        <begin position="88"/>
        <end position="100"/>
    </location>
</feature>
<feature type="compositionally biased region" description="Low complexity" evidence="5">
    <location>
        <begin position="1"/>
        <end position="12"/>
    </location>
</feature>
<feature type="compositionally biased region" description="Basic and acidic residues" evidence="5">
    <location>
        <begin position="1179"/>
        <end position="1190"/>
    </location>
</feature>
<sequence>MSRNPGYSRAGANGNGSGNGSYAGGGYNGYAGGDSSYDGRPSGERARRPGGYGGLNAQPDDYPPRPSNERERPRRPGGYGGLAQEDDMERRPSGDRERRPGGYGGGGGGGFAARDESPRQVTRPTSIERSPAKRRSGERQNGGRPSNANNGQGSQKIEEVLLYIHQKWDFMTRDQCVPIEVALKLMDSSSLGLASQAGQFQQTHDQLQNALKGIVNEHHQGFNSSIGTFHQIQSSLQSSQHRVRALKGSLVAAKSQLSTARPELREFATTSQNYDEMLQMLDTIEKLQLVPERLEARISEKRFLTAVDILQDALRMIRKSEMEKIGALSDLRTYLSNQEVSLTDILIEELHSHLYLKSPYCEDRWKEYAQNQIKGDLSQRAQTDARGRLLYYFLDGLDTSEPMTDDSTHNPETDTFQYIRLVIEALNKMSRLDMAVNTIENRLPVELFKVVDKSNNEVAQRHPSILRAYSAKKKGKAKTEVENEHVRRTLLEDLMWTLYARFEAIAESHRVVHDVVAGIVRRENRAASSATLTRGFKELWKLYQSEMRSLLHDYLATDGEASYRGGQGQKSTGSAFSRAPRDRSMRMFKLSDVDTKATELSKELEDLEVILKTSVPGLVSDSKRPEHVNTNTTTNLDGSATGHKLLVEPSVFNMGILLPPSLDFLNRLKEVVPSNADISMSTLTSFLDDFLVNVFHPQLDETLVELCSQTFIEVDSFNEDPHWSRHSKKPIFKGTAQFFTLITAFCKMLDNLPHDQAFSQLIVNQMDTYAQKCSHWYKALVSRSQPTESGRIMKAPAVWAESEAMEELIARLVRTDPSDHETLNKAIESEVALLIEAVEANEPLDQADMIQDKKSIVSLCLLYTSMKWLATKTSQLRHISDRASDPINAESNGQRHNRRWTQLSSADSRPQSAPVYLPLSADTAAIFDAVVQTYHQLSTRVLRTLHLSIRSTILYSLSTCTSPNLYIDTLLHDPDPGFLALNALLVSFDTEVITYIPTPSYVRITRGLARLMDTYLLRLCTSKITRMNSNGCALMQLNILVLQQNLKNMEDGAQLPSAALFFDLFTAGPDAIVQRAKEYGRGFGVVGGDGADLFGEEEVKRLLSMTYEEKVNDRNREASVAAKRALDGQLLEVKVFNGNETPQEPPLQEPLRHPLPQPPSAIRQQQQQQQRQAGATTTHPDRRVSDKELLEKWRKYEEAKHKREKARDRPQPMEMTNAGVVVSVVLKPDGSHHGVQQEAAVDWVGVESNISATSLAGHSVDKNDGMSSQVEKKEE</sequence>
<keyword evidence="2 4" id="KW-0268">Exocytosis</keyword>
<feature type="region of interest" description="Disordered" evidence="5">
    <location>
        <begin position="1139"/>
        <end position="1190"/>
    </location>
</feature>
<dbReference type="GO" id="GO:0000145">
    <property type="term" value="C:exocyst"/>
    <property type="evidence" value="ECO:0007669"/>
    <property type="project" value="UniProtKB-UniRule"/>
</dbReference>
<evidence type="ECO:0000256" key="2">
    <source>
        <dbReference type="ARBA" id="ARBA00022483"/>
    </source>
</evidence>
<feature type="compositionally biased region" description="Polar residues" evidence="5">
    <location>
        <begin position="143"/>
        <end position="153"/>
    </location>
</feature>
<dbReference type="Pfam" id="PF04048">
    <property type="entry name" value="Sec8_N"/>
    <property type="match status" value="1"/>
</dbReference>
<comment type="similarity">
    <text evidence="4">Belongs to the SEC8 family.</text>
</comment>
<keyword evidence="1 4" id="KW-0813">Transport</keyword>
<feature type="compositionally biased region" description="Basic and acidic residues" evidence="5">
    <location>
        <begin position="1259"/>
        <end position="1275"/>
    </location>
</feature>
<dbReference type="Pfam" id="PF20652">
    <property type="entry name" value="Sec8_C"/>
    <property type="match status" value="1"/>
</dbReference>
<dbReference type="PANTHER" id="PTHR14146">
    <property type="entry name" value="EXOCYST COMPLEX COMPONENT 4"/>
    <property type="match status" value="1"/>
</dbReference>
<dbReference type="EMBL" id="JAANER010000001">
    <property type="protein sequence ID" value="KAG9195915.1"/>
    <property type="molecule type" value="Genomic_DNA"/>
</dbReference>
<dbReference type="PANTHER" id="PTHR14146:SF0">
    <property type="entry name" value="EXOCYST COMPLEX COMPONENT 4"/>
    <property type="match status" value="1"/>
</dbReference>
<protein>
    <recommendedName>
        <fullName evidence="4">Exocyst complex component Sec8</fullName>
    </recommendedName>
</protein>
<gene>
    <name evidence="8" type="ORF">G6011_01036</name>
</gene>
<feature type="compositionally biased region" description="Gly residues" evidence="5">
    <location>
        <begin position="101"/>
        <end position="111"/>
    </location>
</feature>
<dbReference type="InterPro" id="IPR007191">
    <property type="entry name" value="Sec8_exocyst_N"/>
</dbReference>
<feature type="compositionally biased region" description="Pro residues" evidence="5">
    <location>
        <begin position="1143"/>
        <end position="1159"/>
    </location>
</feature>
<accession>A0AAD4IJR1</accession>
<dbReference type="GO" id="GO:0006893">
    <property type="term" value="P:Golgi to plasma membrane transport"/>
    <property type="evidence" value="ECO:0007669"/>
    <property type="project" value="TreeGrafter"/>
</dbReference>
<evidence type="ECO:0000256" key="1">
    <source>
        <dbReference type="ARBA" id="ARBA00022448"/>
    </source>
</evidence>
<feature type="compositionally biased region" description="Polar residues" evidence="5">
    <location>
        <begin position="889"/>
        <end position="911"/>
    </location>
</feature>
<keyword evidence="3 4" id="KW-0653">Protein transport</keyword>
<dbReference type="GO" id="GO:0015031">
    <property type="term" value="P:protein transport"/>
    <property type="evidence" value="ECO:0007669"/>
    <property type="project" value="UniProtKB-KW"/>
</dbReference>
<dbReference type="AlphaFoldDB" id="A0AAD4IJR1"/>
<dbReference type="GO" id="GO:0006612">
    <property type="term" value="P:protein targeting to membrane"/>
    <property type="evidence" value="ECO:0007669"/>
    <property type="project" value="UniProtKB-UniRule"/>
</dbReference>
<feature type="region of interest" description="Disordered" evidence="5">
    <location>
        <begin position="1252"/>
        <end position="1275"/>
    </location>
</feature>
<comment type="caution">
    <text evidence="8">The sequence shown here is derived from an EMBL/GenBank/DDBJ whole genome shotgun (WGS) entry which is preliminary data.</text>
</comment>